<protein>
    <submittedName>
        <fullName evidence="9">Putative Permease family protein</fullName>
    </submittedName>
</protein>
<dbReference type="InterPro" id="IPR017588">
    <property type="entry name" value="UacT-like"/>
</dbReference>
<dbReference type="InterPro" id="IPR006043">
    <property type="entry name" value="NCS2"/>
</dbReference>
<dbReference type="InterPro" id="IPR006042">
    <property type="entry name" value="Xan_ur_permease"/>
</dbReference>
<feature type="transmembrane region" description="Helical" evidence="8">
    <location>
        <begin position="102"/>
        <end position="127"/>
    </location>
</feature>
<feature type="transmembrane region" description="Helical" evidence="8">
    <location>
        <begin position="417"/>
        <end position="441"/>
    </location>
</feature>
<dbReference type="Pfam" id="PF00860">
    <property type="entry name" value="Xan_ur_permease"/>
    <property type="match status" value="1"/>
</dbReference>
<keyword evidence="3" id="KW-0813">Transport</keyword>
<feature type="transmembrane region" description="Helical" evidence="8">
    <location>
        <begin position="61"/>
        <end position="82"/>
    </location>
</feature>
<dbReference type="EMBL" id="EU016569">
    <property type="protein sequence ID" value="ABZ06220.1"/>
    <property type="molecule type" value="Genomic_DNA"/>
</dbReference>
<evidence type="ECO:0000256" key="7">
    <source>
        <dbReference type="ARBA" id="ARBA00023136"/>
    </source>
</evidence>
<evidence type="ECO:0000256" key="4">
    <source>
        <dbReference type="ARBA" id="ARBA00022475"/>
    </source>
</evidence>
<dbReference type="PANTHER" id="PTHR42810:SF4">
    <property type="entry name" value="URIC ACID TRANSPORTER UACT"/>
    <property type="match status" value="1"/>
</dbReference>
<feature type="transmembrane region" description="Helical" evidence="8">
    <location>
        <begin position="203"/>
        <end position="225"/>
    </location>
</feature>
<evidence type="ECO:0000256" key="8">
    <source>
        <dbReference type="SAM" id="Phobius"/>
    </source>
</evidence>
<reference evidence="9" key="1">
    <citation type="journal article" date="2008" name="ISME J.">
        <title>Genomic patterns of recombination, clonal divergence and environment in marine microbial populations.</title>
        <authorList>
            <person name="Konstantinidis K.T."/>
            <person name="Delong E.F."/>
        </authorList>
    </citation>
    <scope>NUCLEOTIDE SEQUENCE</scope>
</reference>
<feature type="transmembrane region" description="Helical" evidence="8">
    <location>
        <begin position="388"/>
        <end position="405"/>
    </location>
</feature>
<evidence type="ECO:0000256" key="2">
    <source>
        <dbReference type="ARBA" id="ARBA00008821"/>
    </source>
</evidence>
<feature type="transmembrane region" description="Helical" evidence="8">
    <location>
        <begin position="245"/>
        <end position="266"/>
    </location>
</feature>
<dbReference type="GO" id="GO:0042907">
    <property type="term" value="F:xanthine transmembrane transporter activity"/>
    <property type="evidence" value="ECO:0007669"/>
    <property type="project" value="TreeGrafter"/>
</dbReference>
<feature type="transmembrane region" description="Helical" evidence="8">
    <location>
        <begin position="32"/>
        <end position="54"/>
    </location>
</feature>
<dbReference type="PANTHER" id="PTHR42810">
    <property type="entry name" value="PURINE PERMEASE C1399.01C-RELATED"/>
    <property type="match status" value="1"/>
</dbReference>
<keyword evidence="5 8" id="KW-0812">Transmembrane</keyword>
<evidence type="ECO:0000313" key="9">
    <source>
        <dbReference type="EMBL" id="ABZ06220.1"/>
    </source>
</evidence>
<evidence type="ECO:0000256" key="1">
    <source>
        <dbReference type="ARBA" id="ARBA00004651"/>
    </source>
</evidence>
<gene>
    <name evidence="9" type="ORF">ALOHA_HF4000007D16ctg1g29</name>
</gene>
<dbReference type="NCBIfam" id="NF037981">
    <property type="entry name" value="NCS2_1"/>
    <property type="match status" value="1"/>
</dbReference>
<proteinExistence type="inferred from homology"/>
<feature type="transmembrane region" description="Helical" evidence="8">
    <location>
        <begin position="319"/>
        <end position="345"/>
    </location>
</feature>
<keyword evidence="6 8" id="KW-1133">Transmembrane helix</keyword>
<keyword evidence="7 8" id="KW-0472">Membrane</keyword>
<feature type="transmembrane region" description="Helical" evidence="8">
    <location>
        <begin position="139"/>
        <end position="160"/>
    </location>
</feature>
<comment type="similarity">
    <text evidence="2">Belongs to the nucleobase:cation symporter-2 (NCS2) (TC 2.A.40) family.</text>
</comment>
<feature type="transmembrane region" description="Helical" evidence="8">
    <location>
        <begin position="180"/>
        <end position="196"/>
    </location>
</feature>
<keyword evidence="4" id="KW-1003">Cell membrane</keyword>
<dbReference type="NCBIfam" id="TIGR03173">
    <property type="entry name" value="pbuX"/>
    <property type="match status" value="1"/>
</dbReference>
<comment type="subcellular location">
    <subcellularLocation>
        <location evidence="1">Cell membrane</location>
        <topology evidence="1">Multi-pass membrane protein</topology>
    </subcellularLocation>
</comment>
<dbReference type="AlphaFoldDB" id="B3T0W1"/>
<organism evidence="9">
    <name type="scientific">uncultured marine microorganism HF4000_007D16</name>
    <dbReference type="NCBI Taxonomy" id="455510"/>
    <lineage>
        <taxon>unclassified sequences</taxon>
        <taxon>environmental samples</taxon>
    </lineage>
</organism>
<accession>B3T0W1</accession>
<evidence type="ECO:0000256" key="3">
    <source>
        <dbReference type="ARBA" id="ARBA00022448"/>
    </source>
</evidence>
<evidence type="ECO:0000256" key="6">
    <source>
        <dbReference type="ARBA" id="ARBA00022989"/>
    </source>
</evidence>
<name>B3T0W1_9ZZZZ</name>
<feature type="transmembrane region" description="Helical" evidence="8">
    <location>
        <begin position="351"/>
        <end position="376"/>
    </location>
</feature>
<dbReference type="PROSITE" id="PS01116">
    <property type="entry name" value="XANTH_URACIL_PERMASE"/>
    <property type="match status" value="1"/>
</dbReference>
<dbReference type="NCBIfam" id="TIGR00801">
    <property type="entry name" value="ncs2"/>
    <property type="match status" value="1"/>
</dbReference>
<sequence length="444" mass="46645">MARKSKKKRGGTRGATGTNKVLPFSQSLTLGIQHVLAMFAGNITVPIIIAAAFGQTSEQKIFLIQMALFVAGVATIIQTVGIGKVGSRLPIIQGTSFAFIPIMLPFKALGLGAIFTAAFIGGIFQMYIGKMLRPIRHMFPPLVTGIVVLMIGISLLGVGFQYAGGGKWLLDNEPESFGSGRHLFLTFTVLIVALVVHQRAKGFWSSGSILIGMVVGYILAMAMGMVDYGKIANADWFALPTPFQYGIKFVPAAIILMLFMAVVTTIESIGDISATTMGGANREATNKELSGGIMADGLGTAFGSIFNAMPNTSYSQNAGLVAFTGVISRHVGTIAGVLLIILGLFPKLGGVIAAMPESVLGGAAIIMFGLITAAGIKLIAQSEMNRRNLLILALSLSFGIGMSLKPEFASHIPHLGFNLPLLLTTGLIPAGLLAFALNAMLPEK</sequence>
<evidence type="ECO:0000256" key="5">
    <source>
        <dbReference type="ARBA" id="ARBA00022692"/>
    </source>
</evidence>
<dbReference type="GO" id="GO:0005886">
    <property type="term" value="C:plasma membrane"/>
    <property type="evidence" value="ECO:0007669"/>
    <property type="project" value="UniProtKB-SubCell"/>
</dbReference>